<organism evidence="1 2">
    <name type="scientific">Protopolystoma xenopodis</name>
    <dbReference type="NCBI Taxonomy" id="117903"/>
    <lineage>
        <taxon>Eukaryota</taxon>
        <taxon>Metazoa</taxon>
        <taxon>Spiralia</taxon>
        <taxon>Lophotrochozoa</taxon>
        <taxon>Platyhelminthes</taxon>
        <taxon>Monogenea</taxon>
        <taxon>Polyopisthocotylea</taxon>
        <taxon>Polystomatidea</taxon>
        <taxon>Polystomatidae</taxon>
        <taxon>Protopolystoma</taxon>
    </lineage>
</organism>
<reference evidence="1" key="1">
    <citation type="submission" date="2018-11" db="EMBL/GenBank/DDBJ databases">
        <authorList>
            <consortium name="Pathogen Informatics"/>
        </authorList>
    </citation>
    <scope>NUCLEOTIDE SEQUENCE</scope>
</reference>
<comment type="caution">
    <text evidence="1">The sequence shown here is derived from an EMBL/GenBank/DDBJ whole genome shotgun (WGS) entry which is preliminary data.</text>
</comment>
<proteinExistence type="predicted"/>
<dbReference type="AlphaFoldDB" id="A0A3S4ZYN9"/>
<dbReference type="Proteomes" id="UP000784294">
    <property type="component" value="Unassembled WGS sequence"/>
</dbReference>
<evidence type="ECO:0000313" key="2">
    <source>
        <dbReference type="Proteomes" id="UP000784294"/>
    </source>
</evidence>
<keyword evidence="2" id="KW-1185">Reference proteome</keyword>
<gene>
    <name evidence="1" type="ORF">PXEA_LOCUS3782</name>
</gene>
<sequence>MRFNQFISSLKHLSRFTSKKPPSCGSVKNKPVSCINSNSLVVVAPS</sequence>
<protein>
    <submittedName>
        <fullName evidence="1">Uncharacterized protein</fullName>
    </submittedName>
</protein>
<accession>A0A3S4ZYN9</accession>
<name>A0A3S4ZYN9_9PLAT</name>
<evidence type="ECO:0000313" key="1">
    <source>
        <dbReference type="EMBL" id="VEL10342.1"/>
    </source>
</evidence>
<dbReference type="EMBL" id="CAAALY010008724">
    <property type="protein sequence ID" value="VEL10342.1"/>
    <property type="molecule type" value="Genomic_DNA"/>
</dbReference>